<accession>A0A2R4XPU3</accession>
<dbReference type="InterPro" id="IPR006128">
    <property type="entry name" value="Lipoprotein_PsaA-like"/>
</dbReference>
<feature type="region of interest" description="Disordered" evidence="7">
    <location>
        <begin position="136"/>
        <end position="165"/>
    </location>
</feature>
<evidence type="ECO:0000256" key="1">
    <source>
        <dbReference type="ARBA" id="ARBA00004196"/>
    </source>
</evidence>
<dbReference type="PANTHER" id="PTHR42953">
    <property type="entry name" value="HIGH-AFFINITY ZINC UPTAKE SYSTEM PROTEIN ZNUA-RELATED"/>
    <property type="match status" value="1"/>
</dbReference>
<sequence length="335" mass="36435">MRSFAGTVAAGVLIRRVALATSVAFGTFLGVVPLGAHAADTRPDPLKVVASFSILADMVEQVGGSQVQVHSLVGRDADAHVFNPTPKDTRELAQADLVVINGLGFEGWLERLVKASGFKGPVVVASEGIEALDGEEDHDRDHHEHHGHHNDHDNRHLHDHGPIDPHAWQSLRNAKVYVANIRDALIEARPQAREELTARAASYIVEIEALDQQLTAALAVIPENKRKALISHDAFGYLAHDYGIEFLPVQGWSTGREASASDVASLIRQVRDGKVQAYFIENMSDARVLQRIADETGARSGGSLYSDALSAKGTEADTYLKMYQVNGRRLIEALQ</sequence>
<protein>
    <submittedName>
        <fullName evidence="8">Metal ABC transporter substrate-binding protein</fullName>
    </submittedName>
</protein>
<dbReference type="Pfam" id="PF01297">
    <property type="entry name" value="ZnuA"/>
    <property type="match status" value="1"/>
</dbReference>
<dbReference type="Proteomes" id="UP000244571">
    <property type="component" value="Chromosome"/>
</dbReference>
<keyword evidence="3 6" id="KW-0813">Transport</keyword>
<dbReference type="PRINTS" id="PR00690">
    <property type="entry name" value="ADHESNFAMILY"/>
</dbReference>
<evidence type="ECO:0000256" key="5">
    <source>
        <dbReference type="ARBA" id="ARBA00022729"/>
    </source>
</evidence>
<comment type="similarity">
    <text evidence="2 6">Belongs to the bacterial solute-binding protein 9 family.</text>
</comment>
<dbReference type="InterPro" id="IPR006127">
    <property type="entry name" value="ZnuA-like"/>
</dbReference>
<dbReference type="PRINTS" id="PR00691">
    <property type="entry name" value="ADHESINB"/>
</dbReference>
<dbReference type="PANTHER" id="PTHR42953:SF1">
    <property type="entry name" value="METAL-BINDING PROTEIN HI_0362-RELATED"/>
    <property type="match status" value="1"/>
</dbReference>
<dbReference type="AlphaFoldDB" id="A0A2R4XPU3"/>
<evidence type="ECO:0000256" key="3">
    <source>
        <dbReference type="ARBA" id="ARBA00022448"/>
    </source>
</evidence>
<keyword evidence="4" id="KW-0479">Metal-binding</keyword>
<dbReference type="SUPFAM" id="SSF53807">
    <property type="entry name" value="Helical backbone' metal receptor"/>
    <property type="match status" value="1"/>
</dbReference>
<evidence type="ECO:0000313" key="8">
    <source>
        <dbReference type="EMBL" id="AWB35826.1"/>
    </source>
</evidence>
<dbReference type="Gene3D" id="3.40.50.1980">
    <property type="entry name" value="Nitrogenase molybdenum iron protein domain"/>
    <property type="match status" value="2"/>
</dbReference>
<dbReference type="GO" id="GO:0030001">
    <property type="term" value="P:metal ion transport"/>
    <property type="evidence" value="ECO:0007669"/>
    <property type="project" value="InterPro"/>
</dbReference>
<name>A0A2R4XPU3_9BURK</name>
<keyword evidence="9" id="KW-1185">Reference proteome</keyword>
<comment type="subcellular location">
    <subcellularLocation>
        <location evidence="1">Cell envelope</location>
    </subcellularLocation>
</comment>
<keyword evidence="5" id="KW-0732">Signal</keyword>
<dbReference type="GO" id="GO:0007155">
    <property type="term" value="P:cell adhesion"/>
    <property type="evidence" value="ECO:0007669"/>
    <property type="project" value="InterPro"/>
</dbReference>
<dbReference type="InterPro" id="IPR006129">
    <property type="entry name" value="AdhesinB"/>
</dbReference>
<proteinExistence type="inferred from homology"/>
<reference evidence="8 9" key="1">
    <citation type="submission" date="2018-04" db="EMBL/GenBank/DDBJ databases">
        <title>Bordetella sp. HZ20 isolated from seawater.</title>
        <authorList>
            <person name="Sun C."/>
        </authorList>
    </citation>
    <scope>NUCLEOTIDE SEQUENCE [LARGE SCALE GENOMIC DNA]</scope>
    <source>
        <strain evidence="8 9">HZ20</strain>
    </source>
</reference>
<evidence type="ECO:0000256" key="4">
    <source>
        <dbReference type="ARBA" id="ARBA00022723"/>
    </source>
</evidence>
<evidence type="ECO:0000256" key="2">
    <source>
        <dbReference type="ARBA" id="ARBA00011028"/>
    </source>
</evidence>
<evidence type="ECO:0000313" key="9">
    <source>
        <dbReference type="Proteomes" id="UP000244571"/>
    </source>
</evidence>
<feature type="compositionally biased region" description="Basic and acidic residues" evidence="7">
    <location>
        <begin position="137"/>
        <end position="163"/>
    </location>
</feature>
<dbReference type="EMBL" id="CP028901">
    <property type="protein sequence ID" value="AWB35826.1"/>
    <property type="molecule type" value="Genomic_DNA"/>
</dbReference>
<evidence type="ECO:0000256" key="6">
    <source>
        <dbReference type="RuleBase" id="RU003512"/>
    </source>
</evidence>
<evidence type="ECO:0000256" key="7">
    <source>
        <dbReference type="SAM" id="MobiDB-lite"/>
    </source>
</evidence>
<dbReference type="KEGG" id="boz:DBV39_13580"/>
<organism evidence="8 9">
    <name type="scientific">Orrella marina</name>
    <dbReference type="NCBI Taxonomy" id="2163011"/>
    <lineage>
        <taxon>Bacteria</taxon>
        <taxon>Pseudomonadati</taxon>
        <taxon>Pseudomonadota</taxon>
        <taxon>Betaproteobacteria</taxon>
        <taxon>Burkholderiales</taxon>
        <taxon>Alcaligenaceae</taxon>
        <taxon>Orrella</taxon>
    </lineage>
</organism>
<dbReference type="GO" id="GO:0030313">
    <property type="term" value="C:cell envelope"/>
    <property type="evidence" value="ECO:0007669"/>
    <property type="project" value="UniProtKB-SubCell"/>
</dbReference>
<dbReference type="InterPro" id="IPR050492">
    <property type="entry name" value="Bact_metal-bind_prot9"/>
</dbReference>
<gene>
    <name evidence="8" type="ORF">DBV39_13580</name>
</gene>
<dbReference type="GO" id="GO:0046872">
    <property type="term" value="F:metal ion binding"/>
    <property type="evidence" value="ECO:0007669"/>
    <property type="project" value="UniProtKB-KW"/>
</dbReference>
<dbReference type="OrthoDB" id="9793396at2"/>